<evidence type="ECO:0000313" key="1">
    <source>
        <dbReference type="EMBL" id="MBK4346964.1"/>
    </source>
</evidence>
<dbReference type="InterPro" id="IPR024747">
    <property type="entry name" value="Pyridox_Oxase-rel"/>
</dbReference>
<dbReference type="AlphaFoldDB" id="A0A934SRT9"/>
<gene>
    <name evidence="1" type="ORF">IV501_04900</name>
    <name evidence="2" type="ORF">IV501_09725</name>
</gene>
<comment type="caution">
    <text evidence="1">The sequence shown here is derived from an EMBL/GenBank/DDBJ whole genome shotgun (WGS) entry which is preliminary data.</text>
</comment>
<accession>A0A934SRT9</accession>
<sequence>MQTADATQLDAEECWSLLRTTDLGRLALMSDGSPDIVPLNYLVGDGVLYFRSAPGDKLAALGVDPAVAFEADGIYSRQRWSVVIRGTAHRVNSDSEIESSGVMELASYLSGDKWNYIRIQPLSVTGRRFRRSPRREPQAVVSAASIG</sequence>
<name>A0A934SRT9_9MICO</name>
<dbReference type="EMBL" id="JAEPES010000001">
    <property type="protein sequence ID" value="MBK4346964.1"/>
    <property type="molecule type" value="Genomic_DNA"/>
</dbReference>
<reference evidence="1" key="1">
    <citation type="submission" date="2021-01" db="EMBL/GenBank/DDBJ databases">
        <title>Lacisediminihabitans sp. nov. strain G11-30, isolated from Antarctic Soil.</title>
        <authorList>
            <person name="Li J."/>
        </authorList>
    </citation>
    <scope>NUCLEOTIDE SEQUENCE</scope>
    <source>
        <strain evidence="1">G11-30</strain>
    </source>
</reference>
<dbReference type="Gene3D" id="2.30.110.10">
    <property type="entry name" value="Electron Transport, Fmn-binding Protein, Chain A"/>
    <property type="match status" value="1"/>
</dbReference>
<protein>
    <submittedName>
        <fullName evidence="1">Pyridoxamine 5'-phosphate oxidase family protein</fullName>
    </submittedName>
</protein>
<keyword evidence="3" id="KW-1185">Reference proteome</keyword>
<dbReference type="RefSeq" id="WP_200555243.1">
    <property type="nucleotide sequence ID" value="NZ_JAEPES010000001.1"/>
</dbReference>
<dbReference type="Pfam" id="PF12900">
    <property type="entry name" value="Pyridox_ox_2"/>
    <property type="match status" value="1"/>
</dbReference>
<evidence type="ECO:0000313" key="3">
    <source>
        <dbReference type="Proteomes" id="UP000636458"/>
    </source>
</evidence>
<proteinExistence type="predicted"/>
<dbReference type="InterPro" id="IPR012349">
    <property type="entry name" value="Split_barrel_FMN-bd"/>
</dbReference>
<dbReference type="Proteomes" id="UP000636458">
    <property type="component" value="Unassembled WGS sequence"/>
</dbReference>
<organism evidence="1 3">
    <name type="scientific">Lacisediminihabitans changchengi</name>
    <dbReference type="NCBI Taxonomy" id="2787634"/>
    <lineage>
        <taxon>Bacteria</taxon>
        <taxon>Bacillati</taxon>
        <taxon>Actinomycetota</taxon>
        <taxon>Actinomycetes</taxon>
        <taxon>Micrococcales</taxon>
        <taxon>Microbacteriaceae</taxon>
        <taxon>Lacisediminihabitans</taxon>
    </lineage>
</organism>
<dbReference type="SUPFAM" id="SSF50475">
    <property type="entry name" value="FMN-binding split barrel"/>
    <property type="match status" value="1"/>
</dbReference>
<evidence type="ECO:0000313" key="2">
    <source>
        <dbReference type="EMBL" id="MBK4347913.1"/>
    </source>
</evidence>
<dbReference type="EMBL" id="JAEPES010000003">
    <property type="protein sequence ID" value="MBK4347913.1"/>
    <property type="molecule type" value="Genomic_DNA"/>
</dbReference>